<feature type="active site" description="Charge relay system" evidence="3">
    <location>
        <position position="326"/>
    </location>
</feature>
<dbReference type="InterPro" id="IPR025483">
    <property type="entry name" value="Lipase_euk"/>
</dbReference>
<organism evidence="6 7">
    <name type="scientific">Drosophila madeirensis</name>
    <name type="common">Fruit fly</name>
    <dbReference type="NCBI Taxonomy" id="30013"/>
    <lineage>
        <taxon>Eukaryota</taxon>
        <taxon>Metazoa</taxon>
        <taxon>Ecdysozoa</taxon>
        <taxon>Arthropoda</taxon>
        <taxon>Hexapoda</taxon>
        <taxon>Insecta</taxon>
        <taxon>Pterygota</taxon>
        <taxon>Neoptera</taxon>
        <taxon>Endopterygota</taxon>
        <taxon>Diptera</taxon>
        <taxon>Brachycera</taxon>
        <taxon>Muscomorpha</taxon>
        <taxon>Ephydroidea</taxon>
        <taxon>Drosophilidae</taxon>
        <taxon>Drosophila</taxon>
        <taxon>Sophophora</taxon>
    </lineage>
</organism>
<dbReference type="Gene3D" id="3.40.50.1820">
    <property type="entry name" value="alpha/beta hydrolase"/>
    <property type="match status" value="1"/>
</dbReference>
<dbReference type="FunFam" id="3.40.50.1820:FF:000179">
    <property type="entry name" value="Lipase"/>
    <property type="match status" value="1"/>
</dbReference>
<feature type="signal peptide" evidence="4">
    <location>
        <begin position="1"/>
        <end position="22"/>
    </location>
</feature>
<keyword evidence="2" id="KW-0378">Hydrolase</keyword>
<feature type="domain" description="Partial AB-hydrolase lipase" evidence="5">
    <location>
        <begin position="30"/>
        <end position="82"/>
    </location>
</feature>
<keyword evidence="7" id="KW-1185">Reference proteome</keyword>
<dbReference type="InterPro" id="IPR029058">
    <property type="entry name" value="AB_hydrolase_fold"/>
</dbReference>
<dbReference type="PIRSF" id="PIRSF000862">
    <property type="entry name" value="Steryl_ester_lip"/>
    <property type="match status" value="1"/>
</dbReference>
<dbReference type="SUPFAM" id="SSF53474">
    <property type="entry name" value="alpha/beta-Hydrolases"/>
    <property type="match status" value="1"/>
</dbReference>
<dbReference type="GO" id="GO:0016788">
    <property type="term" value="F:hydrolase activity, acting on ester bonds"/>
    <property type="evidence" value="ECO:0007669"/>
    <property type="project" value="InterPro"/>
</dbReference>
<feature type="active site" description="Charge relay system" evidence="3">
    <location>
        <position position="355"/>
    </location>
</feature>
<name>A0AAU9EXM6_DROMD</name>
<protein>
    <recommendedName>
        <fullName evidence="2">Lipase</fullName>
    </recommendedName>
</protein>
<dbReference type="GO" id="GO:0016042">
    <property type="term" value="P:lipid catabolic process"/>
    <property type="evidence" value="ECO:0007669"/>
    <property type="project" value="UniProtKB-KW"/>
</dbReference>
<feature type="chain" id="PRO_5043549523" description="Lipase" evidence="4">
    <location>
        <begin position="23"/>
        <end position="384"/>
    </location>
</feature>
<dbReference type="InterPro" id="IPR006693">
    <property type="entry name" value="AB_hydrolase_lipase"/>
</dbReference>
<evidence type="ECO:0000313" key="6">
    <source>
        <dbReference type="EMBL" id="BFF91007.1"/>
    </source>
</evidence>
<dbReference type="Pfam" id="PF04083">
    <property type="entry name" value="Abhydro_lipase"/>
    <property type="match status" value="1"/>
</dbReference>
<feature type="active site" description="Nucleophile" evidence="3">
    <location>
        <position position="158"/>
    </location>
</feature>
<evidence type="ECO:0000259" key="5">
    <source>
        <dbReference type="Pfam" id="PF04083"/>
    </source>
</evidence>
<sequence>MISRVVLLLLLAAGSLVDFATSNSLSLVGMHNYPVEQHRLTTRDGYVLTIFRIPYSQRGGGRKQVVFLQHGITGSSDDWLLSGPNSGLPFLLADAGFDVWLGNSRGNENGRAHKRLDPKNDTFWKFSWHEIGAYDLPAQIDYVLRKTEQAALHFVGHSQGGTAYLVMLAEHPKYNEKIMTTNLLAPLAFCSNMESKLMTLVLKVNDYMVEGEYTPGSLTQHTLSEVVCSTMIGKHLCQDMLFTLIGGKSTHINRTLIPQLENKESSGFSNRLLKHYAQVFKTGRFAKYDHGNATNLRVYGTSRPPLYELSNVAPEERVEMFYTDNDQLLSAEDAQTLGQRIAATQHHVTVRNWNHLDYVYATDVVQVIYRQLIQSIRDYKASPI</sequence>
<keyword evidence="4" id="KW-0732">Signal</keyword>
<evidence type="ECO:0000256" key="3">
    <source>
        <dbReference type="PIRSR" id="PIRSR000862-1"/>
    </source>
</evidence>
<evidence type="ECO:0000313" key="7">
    <source>
        <dbReference type="Proteomes" id="UP001500889"/>
    </source>
</evidence>
<dbReference type="EMBL" id="AP029263">
    <property type="protein sequence ID" value="BFF91007.1"/>
    <property type="molecule type" value="Genomic_DNA"/>
</dbReference>
<proteinExistence type="inferred from homology"/>
<keyword evidence="2" id="KW-0442">Lipid degradation</keyword>
<dbReference type="AlphaFoldDB" id="A0AAU9EXM6"/>
<evidence type="ECO:0000256" key="4">
    <source>
        <dbReference type="SAM" id="SignalP"/>
    </source>
</evidence>
<gene>
    <name evidence="6" type="ORF">DMAD_09398</name>
</gene>
<evidence type="ECO:0000256" key="2">
    <source>
        <dbReference type="PIRNR" id="PIRNR000862"/>
    </source>
</evidence>
<dbReference type="PANTHER" id="PTHR11005">
    <property type="entry name" value="LYSOSOMAL ACID LIPASE-RELATED"/>
    <property type="match status" value="1"/>
</dbReference>
<keyword evidence="2" id="KW-0443">Lipid metabolism</keyword>
<reference evidence="6 7" key="1">
    <citation type="submission" date="2024-02" db="EMBL/GenBank/DDBJ databases">
        <title>A chromosome-level genome assembly of Drosophila madeirensis, a fruit fly species endemic to Madeira island.</title>
        <authorList>
            <person name="Tomihara K."/>
            <person name="Llopart A."/>
            <person name="Yamamoto D."/>
        </authorList>
    </citation>
    <scope>NUCLEOTIDE SEQUENCE [LARGE SCALE GENOMIC DNA]</scope>
    <source>
        <strain evidence="6 7">RF1</strain>
    </source>
</reference>
<evidence type="ECO:0000256" key="1">
    <source>
        <dbReference type="ARBA" id="ARBA00010701"/>
    </source>
</evidence>
<dbReference type="Proteomes" id="UP001500889">
    <property type="component" value="Chromosome O"/>
</dbReference>
<comment type="similarity">
    <text evidence="1 2">Belongs to the AB hydrolase superfamily. Lipase family.</text>
</comment>
<accession>A0AAU9EXM6</accession>